<name>A0A4Z1FEL6_9HELO</name>
<proteinExistence type="predicted"/>
<sequence length="117" mass="13217">MLTLKPASNPNKSKNKSIQFKYIRLMQCHTHTILHGVYDQGTILRETFSRIAVTRGLGYPSFEEVWMKEIISSGELGNCGKVSLKTAEGIILESFFPLDRLDRVDFQDDQPGLSPNT</sequence>
<reference evidence="1 2" key="1">
    <citation type="submission" date="2017-12" db="EMBL/GenBank/DDBJ databases">
        <title>Comparative genomics of Botrytis spp.</title>
        <authorList>
            <person name="Valero-Jimenez C.A."/>
            <person name="Tapia P."/>
            <person name="Veloso J."/>
            <person name="Silva-Moreno E."/>
            <person name="Staats M."/>
            <person name="Valdes J.H."/>
            <person name="Van Kan J.A.L."/>
        </authorList>
    </citation>
    <scope>NUCLEOTIDE SEQUENCE [LARGE SCALE GENOMIC DNA]</scope>
    <source>
        <strain evidence="1 2">Bp0003</strain>
    </source>
</reference>
<evidence type="ECO:0000313" key="1">
    <source>
        <dbReference type="EMBL" id="TGO21222.1"/>
    </source>
</evidence>
<evidence type="ECO:0000313" key="2">
    <source>
        <dbReference type="Proteomes" id="UP000297910"/>
    </source>
</evidence>
<dbReference type="Proteomes" id="UP000297910">
    <property type="component" value="Unassembled WGS sequence"/>
</dbReference>
<protein>
    <submittedName>
        <fullName evidence="1">Uncharacterized protein</fullName>
    </submittedName>
</protein>
<accession>A0A4Z1FEL6</accession>
<dbReference type="EMBL" id="PQXI01000231">
    <property type="protein sequence ID" value="TGO21222.1"/>
    <property type="molecule type" value="Genomic_DNA"/>
</dbReference>
<dbReference type="AlphaFoldDB" id="A0A4Z1FEL6"/>
<comment type="caution">
    <text evidence="1">The sequence shown here is derived from an EMBL/GenBank/DDBJ whole genome shotgun (WGS) entry which is preliminary data.</text>
</comment>
<keyword evidence="2" id="KW-1185">Reference proteome</keyword>
<organism evidence="1 2">
    <name type="scientific">Botrytis paeoniae</name>
    <dbReference type="NCBI Taxonomy" id="278948"/>
    <lineage>
        <taxon>Eukaryota</taxon>
        <taxon>Fungi</taxon>
        <taxon>Dikarya</taxon>
        <taxon>Ascomycota</taxon>
        <taxon>Pezizomycotina</taxon>
        <taxon>Leotiomycetes</taxon>
        <taxon>Helotiales</taxon>
        <taxon>Sclerotiniaceae</taxon>
        <taxon>Botrytis</taxon>
    </lineage>
</organism>
<gene>
    <name evidence="1" type="ORF">BPAE_0232g00040</name>
</gene>